<dbReference type="Gene3D" id="3.40.50.720">
    <property type="entry name" value="NAD(P)-binding Rossmann-like Domain"/>
    <property type="match status" value="1"/>
</dbReference>
<evidence type="ECO:0000256" key="9">
    <source>
        <dbReference type="PIRSR" id="PIRSR606285-1"/>
    </source>
</evidence>
<dbReference type="GO" id="GO:0032446">
    <property type="term" value="P:protein modification by small protein conjugation"/>
    <property type="evidence" value="ECO:0007669"/>
    <property type="project" value="TreeGrafter"/>
</dbReference>
<comment type="subunit">
    <text evidence="2 10">Homodimer.</text>
</comment>
<dbReference type="Gene3D" id="3.40.140.70">
    <property type="entry name" value="Ubiquitin-like modifier-activating enzyme ATG7 N-terminal domain"/>
    <property type="match status" value="1"/>
</dbReference>
<dbReference type="GO" id="GO:0019779">
    <property type="term" value="F:Atg8 activating enzyme activity"/>
    <property type="evidence" value="ECO:0007669"/>
    <property type="project" value="TreeGrafter"/>
</dbReference>
<dbReference type="GO" id="GO:0019778">
    <property type="term" value="F:Atg12 activating enzyme activity"/>
    <property type="evidence" value="ECO:0007669"/>
    <property type="project" value="TreeGrafter"/>
</dbReference>
<evidence type="ECO:0000259" key="11">
    <source>
        <dbReference type="Pfam" id="PF00899"/>
    </source>
</evidence>
<reference evidence="13 14" key="1">
    <citation type="submission" date="2017-06" db="EMBL/GenBank/DDBJ databases">
        <title>Aedes aegypti genome working group (AGWG) sequencing and assembly.</title>
        <authorList>
            <consortium name="Aedes aegypti Genome Working Group (AGWG)"/>
            <person name="Matthews B.J."/>
        </authorList>
    </citation>
    <scope>NUCLEOTIDE SEQUENCE [LARGE SCALE GENOMIC DNA]</scope>
    <source>
        <strain evidence="13 14">LVP_AGWG</strain>
    </source>
</reference>
<evidence type="ECO:0000256" key="7">
    <source>
        <dbReference type="ARBA" id="ARBA00022927"/>
    </source>
</evidence>
<dbReference type="GO" id="GO:0015031">
    <property type="term" value="P:protein transport"/>
    <property type="evidence" value="ECO:0007669"/>
    <property type="project" value="UniProtKB-UniRule"/>
</dbReference>
<keyword evidence="4 10" id="KW-0813">Transport</keyword>
<evidence type="ECO:0000259" key="12">
    <source>
        <dbReference type="Pfam" id="PF16420"/>
    </source>
</evidence>
<dbReference type="EnsemblMetazoa" id="AAEL009814-RB">
    <property type="protein sequence ID" value="AAEL009814-PB"/>
    <property type="gene ID" value="AAEL009814"/>
</dbReference>
<dbReference type="VEuPathDB" id="VectorBase:AAEL009814"/>
<sequence>MGSCELKLLKFVPPKSFVHHDFWYKLADIKLHIDKLVDSAKNVYAFVTDFERSKLLVEVDCTSFNSEQTISSSYFNCHGILLNKNTIEEFKGTDKNDLLKRTSDNYMKQLLFKDKLGHSSEIFFFILFSYADFKAHKYYYWFAFPALRDVVYSCPKEQQLLSSHFPDDLLDRFKEQMQAFQRMAAELVFLYDKSNNAILKLSDLVCHNHKEDNFKDINLDNTYICCEDRSVDENPSWFLRQLLGYLVFTCPQLADKDIKFICLRQTLQTSLVLHVTIPGTDYSIESSLWTGWEANENGKLVPRLADMSNVMDPQILAERSITLNLTLMKWRLLPNLDLDVISRTKFLLLGAGTLGCGVARSLLAWGAQNVSFVDCGNVSLSNPVRQSLYIYDDAMNGGKPKAATAAQRLKQINPCVKSTGYCVKIPMPGHPIGDSQLEETNEALDKLENLIKEHDVIFLLTDSRESRWLPTMLAAYYGKITINAALGFDSFLVMRHGNQSSTCVPQSVEVKGYNEVPGSRLGCYFCNDVVAPGNSLKDRTLDQQCTVTRPAVACIASALAVELTVSLLQNEARDGAPAYYKTSNAADNVEDIPEGILGIIPHSIRGNINAFNYLVTATERFSQCIACSKQILDQFDRDKRKFVIDALNSAKNLEDISGISNLTCDVDEMIDFSGSDTE</sequence>
<feature type="domain" description="Ubiquitin-like modifier-activating enzyme Atg7 N-terminal" evidence="12">
    <location>
        <begin position="9"/>
        <end position="311"/>
    </location>
</feature>
<dbReference type="Pfam" id="PF00899">
    <property type="entry name" value="ThiF"/>
    <property type="match status" value="1"/>
</dbReference>
<dbReference type="SUPFAM" id="SSF69572">
    <property type="entry name" value="Activating enzymes of the ubiquitin-like proteins"/>
    <property type="match status" value="1"/>
</dbReference>
<dbReference type="InterPro" id="IPR035985">
    <property type="entry name" value="Ubiquitin-activating_enz"/>
</dbReference>
<evidence type="ECO:0000313" key="13">
    <source>
        <dbReference type="EnsemblMetazoa" id="AAEL009814-PB"/>
    </source>
</evidence>
<dbReference type="InterPro" id="IPR000594">
    <property type="entry name" value="ThiF_NAD_FAD-bd"/>
</dbReference>
<name>A0A1S4FNL7_AEDAE</name>
<dbReference type="GO" id="GO:0034727">
    <property type="term" value="P:piecemeal microautophagy of the nucleus"/>
    <property type="evidence" value="ECO:0007669"/>
    <property type="project" value="TreeGrafter"/>
</dbReference>
<dbReference type="EnsemblMetazoa" id="AAEL009814-RA">
    <property type="protein sequence ID" value="AAEL009814-PA"/>
    <property type="gene ID" value="AAEL009814"/>
</dbReference>
<evidence type="ECO:0000256" key="1">
    <source>
        <dbReference type="ARBA" id="ARBA00010931"/>
    </source>
</evidence>
<dbReference type="InParanoid" id="A0A1S4FNL7"/>
<evidence type="ECO:0000256" key="8">
    <source>
        <dbReference type="ARBA" id="ARBA00023006"/>
    </source>
</evidence>
<dbReference type="InterPro" id="IPR042522">
    <property type="entry name" value="Atg7_N_1"/>
</dbReference>
<keyword evidence="5 10" id="KW-0963">Cytoplasm</keyword>
<keyword evidence="8 10" id="KW-0072">Autophagy</keyword>
<dbReference type="OrthoDB" id="338614at2759"/>
<comment type="subcellular location">
    <subcellularLocation>
        <location evidence="10">Cytoplasm</location>
    </subcellularLocation>
    <subcellularLocation>
        <location evidence="10">Preautophagosomal structure</location>
    </subcellularLocation>
</comment>
<evidence type="ECO:0000256" key="4">
    <source>
        <dbReference type="ARBA" id="ARBA00022448"/>
    </source>
</evidence>
<dbReference type="Gene3D" id="3.40.140.100">
    <property type="entry name" value="Ubiquitin-like modifier-activating enzyme ATG7 C-terminal domain"/>
    <property type="match status" value="1"/>
</dbReference>
<feature type="active site" description="Glycyl thioester intermediate" evidence="9">
    <location>
        <position position="545"/>
    </location>
</feature>
<evidence type="ECO:0000256" key="10">
    <source>
        <dbReference type="RuleBase" id="RU366022"/>
    </source>
</evidence>
<dbReference type="NCBIfam" id="TIGR01381">
    <property type="entry name" value="E1_like_apg7"/>
    <property type="match status" value="1"/>
</dbReference>
<dbReference type="PANTHER" id="PTHR10953:SF3">
    <property type="entry name" value="UBIQUITIN-LIKE MODIFIER-ACTIVATING ENZYME ATG7"/>
    <property type="match status" value="1"/>
</dbReference>
<dbReference type="GO" id="GO:0000045">
    <property type="term" value="P:autophagosome assembly"/>
    <property type="evidence" value="ECO:0007669"/>
    <property type="project" value="TreeGrafter"/>
</dbReference>
<evidence type="ECO:0000256" key="6">
    <source>
        <dbReference type="ARBA" id="ARBA00022786"/>
    </source>
</evidence>
<dbReference type="Pfam" id="PF16420">
    <property type="entry name" value="ATG7_N"/>
    <property type="match status" value="1"/>
</dbReference>
<dbReference type="InterPro" id="IPR045886">
    <property type="entry name" value="ThiF/MoeB/HesA"/>
</dbReference>
<dbReference type="GO" id="GO:0006995">
    <property type="term" value="P:cellular response to nitrogen starvation"/>
    <property type="evidence" value="ECO:0007669"/>
    <property type="project" value="TreeGrafter"/>
</dbReference>
<dbReference type="GO" id="GO:0000407">
    <property type="term" value="C:phagophore assembly site"/>
    <property type="evidence" value="ECO:0007669"/>
    <property type="project" value="UniProtKB-SubCell"/>
</dbReference>
<gene>
    <name evidence="13" type="primary">5572482</name>
</gene>
<feature type="domain" description="THIF-type NAD/FAD binding fold" evidence="11">
    <location>
        <begin position="328"/>
        <end position="590"/>
    </location>
</feature>
<comment type="function">
    <text evidence="10">E1-like activating enzyme involved in the 2 ubiquitin-like systems required for autophagy.</text>
</comment>
<proteinExistence type="inferred from homology"/>
<evidence type="ECO:0000256" key="2">
    <source>
        <dbReference type="ARBA" id="ARBA00011738"/>
    </source>
</evidence>
<dbReference type="InterPro" id="IPR006285">
    <property type="entry name" value="Atg7"/>
</dbReference>
<dbReference type="PANTHER" id="PTHR10953">
    <property type="entry name" value="UBIQUITIN-ACTIVATING ENZYME E1"/>
    <property type="match status" value="1"/>
</dbReference>
<evidence type="ECO:0000313" key="14">
    <source>
        <dbReference type="Proteomes" id="UP000008820"/>
    </source>
</evidence>
<dbReference type="FunCoup" id="A0A1S4FNL7">
    <property type="interactions" value="1020"/>
</dbReference>
<dbReference type="InterPro" id="IPR042523">
    <property type="entry name" value="Atg7_N_2"/>
</dbReference>
<keyword evidence="7 10" id="KW-0653">Protein transport</keyword>
<comment type="similarity">
    <text evidence="1 10">Belongs to the ATG7 family.</text>
</comment>
<reference evidence="13" key="2">
    <citation type="submission" date="2021-02" db="UniProtKB">
        <authorList>
            <consortium name="EnsemblMetazoa"/>
        </authorList>
    </citation>
    <scope>IDENTIFICATION</scope>
    <source>
        <strain evidence="13">LVP_AGWG</strain>
    </source>
</reference>
<dbReference type="GO" id="GO:0000422">
    <property type="term" value="P:autophagy of mitochondrion"/>
    <property type="evidence" value="ECO:0007669"/>
    <property type="project" value="TreeGrafter"/>
</dbReference>
<evidence type="ECO:0000256" key="5">
    <source>
        <dbReference type="ARBA" id="ARBA00022490"/>
    </source>
</evidence>
<dbReference type="InterPro" id="IPR032197">
    <property type="entry name" value="Atg7_N"/>
</dbReference>
<dbReference type="FunFam" id="3.40.50.720:FF:000395">
    <property type="entry name" value="ubiquitin-like modifier-activating enzyme ATG7"/>
    <property type="match status" value="1"/>
</dbReference>
<accession>A0A1S4FNL7</accession>
<dbReference type="AlphaFoldDB" id="A0A1S4FNL7"/>
<protein>
    <recommendedName>
        <fullName evidence="3 10">Ubiquitin-like modifier-activating enzyme ATG7</fullName>
    </recommendedName>
    <alternativeName>
        <fullName evidence="10">Autophagy-related protein 7</fullName>
    </alternativeName>
</protein>
<keyword evidence="14" id="KW-1185">Reference proteome</keyword>
<evidence type="ECO:0000256" key="3">
    <source>
        <dbReference type="ARBA" id="ARBA00017647"/>
    </source>
</evidence>
<organism evidence="13 14">
    <name type="scientific">Aedes aegypti</name>
    <name type="common">Yellowfever mosquito</name>
    <name type="synonym">Culex aegypti</name>
    <dbReference type="NCBI Taxonomy" id="7159"/>
    <lineage>
        <taxon>Eukaryota</taxon>
        <taxon>Metazoa</taxon>
        <taxon>Ecdysozoa</taxon>
        <taxon>Arthropoda</taxon>
        <taxon>Hexapoda</taxon>
        <taxon>Insecta</taxon>
        <taxon>Pterygota</taxon>
        <taxon>Neoptera</taxon>
        <taxon>Endopterygota</taxon>
        <taxon>Diptera</taxon>
        <taxon>Nematocera</taxon>
        <taxon>Culicoidea</taxon>
        <taxon>Culicidae</taxon>
        <taxon>Culicinae</taxon>
        <taxon>Aedini</taxon>
        <taxon>Aedes</taxon>
        <taxon>Stegomyia</taxon>
    </lineage>
</organism>
<dbReference type="Proteomes" id="UP000008820">
    <property type="component" value="Chromosome 3"/>
</dbReference>
<keyword evidence="6 10" id="KW-0833">Ubl conjugation pathway</keyword>